<feature type="domain" description="Right handed beta helix" evidence="2">
    <location>
        <begin position="257"/>
        <end position="387"/>
    </location>
</feature>
<evidence type="ECO:0000256" key="1">
    <source>
        <dbReference type="SAM" id="MobiDB-lite"/>
    </source>
</evidence>
<dbReference type="Pfam" id="PF13229">
    <property type="entry name" value="Beta_helix"/>
    <property type="match status" value="1"/>
</dbReference>
<dbReference type="EMBL" id="JADEWZ010000038">
    <property type="protein sequence ID" value="MBE9118129.1"/>
    <property type="molecule type" value="Genomic_DNA"/>
</dbReference>
<dbReference type="InterPro" id="IPR006626">
    <property type="entry name" value="PbH1"/>
</dbReference>
<comment type="caution">
    <text evidence="3">The sequence shown here is derived from an EMBL/GenBank/DDBJ whole genome shotgun (WGS) entry which is preliminary data.</text>
</comment>
<dbReference type="InterPro" id="IPR039448">
    <property type="entry name" value="Beta_helix"/>
</dbReference>
<accession>A0A8J7J5L8</accession>
<evidence type="ECO:0000313" key="4">
    <source>
        <dbReference type="Proteomes" id="UP000654482"/>
    </source>
</evidence>
<keyword evidence="4" id="KW-1185">Reference proteome</keyword>
<protein>
    <submittedName>
        <fullName evidence="3">Right-handed parallel beta-helix repeat-containing protein</fullName>
    </submittedName>
</protein>
<dbReference type="SUPFAM" id="SSF51126">
    <property type="entry name" value="Pectin lyase-like"/>
    <property type="match status" value="1"/>
</dbReference>
<organism evidence="3 4">
    <name type="scientific">Lusitaniella coriacea LEGE 07157</name>
    <dbReference type="NCBI Taxonomy" id="945747"/>
    <lineage>
        <taxon>Bacteria</taxon>
        <taxon>Bacillati</taxon>
        <taxon>Cyanobacteriota</taxon>
        <taxon>Cyanophyceae</taxon>
        <taxon>Spirulinales</taxon>
        <taxon>Lusitaniellaceae</taxon>
        <taxon>Lusitaniella</taxon>
    </lineage>
</organism>
<proteinExistence type="predicted"/>
<dbReference type="InterPro" id="IPR011050">
    <property type="entry name" value="Pectin_lyase_fold/virulence"/>
</dbReference>
<dbReference type="SMART" id="SM00710">
    <property type="entry name" value="PbH1"/>
    <property type="match status" value="7"/>
</dbReference>
<feature type="region of interest" description="Disordered" evidence="1">
    <location>
        <begin position="526"/>
        <end position="551"/>
    </location>
</feature>
<reference evidence="3" key="1">
    <citation type="submission" date="2020-10" db="EMBL/GenBank/DDBJ databases">
        <authorList>
            <person name="Castelo-Branco R."/>
            <person name="Eusebio N."/>
            <person name="Adriana R."/>
            <person name="Vieira A."/>
            <person name="Brugerolle De Fraissinette N."/>
            <person name="Rezende De Castro R."/>
            <person name="Schneider M.P."/>
            <person name="Vasconcelos V."/>
            <person name="Leao P.N."/>
        </authorList>
    </citation>
    <scope>NUCLEOTIDE SEQUENCE</scope>
    <source>
        <strain evidence="3">LEGE 07157</strain>
    </source>
</reference>
<dbReference type="AlphaFoldDB" id="A0A8J7J5L8"/>
<dbReference type="Proteomes" id="UP000654482">
    <property type="component" value="Unassembled WGS sequence"/>
</dbReference>
<dbReference type="InterPro" id="IPR013783">
    <property type="entry name" value="Ig-like_fold"/>
</dbReference>
<sequence>MKWLIDTETGERSRLQKLSITALVLSAVTLAPPAVRAQPAGMQITVNGNGDEIQPDGVLTLREAIALVNGTLEDLSESERAQVVGSAGDSTRIGFNLPPGQTTILLNGELPAIASPGVTIDGTTQSGYDIESLEAEQGSIPTPVVVITTAPGQEIARGLTIVADNVTIRGLSVYGFNSPSRLTEITGLADLVNPGRITAKAPPADIFISNPDVPDNAIRFGVPNTDEEIPPQGILIEYNWLGTPPNSDAPVADLSSAFGVYVFDGNNTTIRRNAIANQQGSAIITSIRANNLDIRNNLIADNGFAGMPDAIRLEGEIDNSAIASNLIRGNAGSGIYLFKPEGSATIEDNIIIDNGRRYKRAAIYITGSGHQIQNNRIANQPGPGVVVARFPDGHRVNITNNQFSNLQGLAIDLVAQSNAGVQAYQSGDGANPPVKIHHRRRQVANYGINAPRFASREFLATANRVTLVGTAEPGAEIEIYHVESGDGNSGTTSFPIARISTDDEGRFSAVLTDFQEGDTVSAIATHPDYGTSEPAISSTIRQLPGLQGEVR</sequence>
<dbReference type="Gene3D" id="2.60.40.10">
    <property type="entry name" value="Immunoglobulins"/>
    <property type="match status" value="1"/>
</dbReference>
<name>A0A8J7J5L8_9CYAN</name>
<gene>
    <name evidence="3" type="ORF">IQ249_19735</name>
</gene>
<dbReference type="Gene3D" id="2.160.20.10">
    <property type="entry name" value="Single-stranded right-handed beta-helix, Pectin lyase-like"/>
    <property type="match status" value="1"/>
</dbReference>
<dbReference type="RefSeq" id="WP_194031217.1">
    <property type="nucleotide sequence ID" value="NZ_JADEWZ010000038.1"/>
</dbReference>
<evidence type="ECO:0000313" key="3">
    <source>
        <dbReference type="EMBL" id="MBE9118129.1"/>
    </source>
</evidence>
<dbReference type="InterPro" id="IPR012334">
    <property type="entry name" value="Pectin_lyas_fold"/>
</dbReference>
<evidence type="ECO:0000259" key="2">
    <source>
        <dbReference type="Pfam" id="PF13229"/>
    </source>
</evidence>